<dbReference type="Pfam" id="PF00355">
    <property type="entry name" value="Rieske"/>
    <property type="match status" value="1"/>
</dbReference>
<dbReference type="InterPro" id="IPR017941">
    <property type="entry name" value="Rieske_2Fe-2S"/>
</dbReference>
<keyword evidence="3" id="KW-0408">Iron</keyword>
<dbReference type="EMBL" id="CZDF01000132">
    <property type="protein sequence ID" value="CUR30618.1"/>
    <property type="molecule type" value="Genomic_DNA"/>
</dbReference>
<keyword evidence="9" id="KW-1185">Reference proteome</keyword>
<dbReference type="InterPro" id="IPR005805">
    <property type="entry name" value="Rieske_Fe-S_prot_C"/>
</dbReference>
<keyword evidence="2" id="KW-0479">Metal-binding</keyword>
<dbReference type="STRING" id="671072.PL9214290208"/>
<keyword evidence="1" id="KW-0001">2Fe-2S</keyword>
<proteinExistence type="predicted"/>
<protein>
    <submittedName>
        <fullName evidence="8">Rieske (2Fe-2S) region protein</fullName>
    </submittedName>
</protein>
<dbReference type="GO" id="GO:0004497">
    <property type="term" value="F:monooxygenase activity"/>
    <property type="evidence" value="ECO:0007669"/>
    <property type="project" value="UniProtKB-ARBA"/>
</dbReference>
<evidence type="ECO:0000256" key="3">
    <source>
        <dbReference type="ARBA" id="ARBA00023004"/>
    </source>
</evidence>
<dbReference type="InterPro" id="IPR036922">
    <property type="entry name" value="Rieske_2Fe-2S_sf"/>
</dbReference>
<dbReference type="GO" id="GO:0016020">
    <property type="term" value="C:membrane"/>
    <property type="evidence" value="ECO:0007669"/>
    <property type="project" value="InterPro"/>
</dbReference>
<dbReference type="GO" id="GO:0051537">
    <property type="term" value="F:2 iron, 2 sulfur cluster binding"/>
    <property type="evidence" value="ECO:0007669"/>
    <property type="project" value="UniProtKB-KW"/>
</dbReference>
<evidence type="ECO:0000256" key="1">
    <source>
        <dbReference type="ARBA" id="ARBA00022714"/>
    </source>
</evidence>
<dbReference type="PANTHER" id="PTHR10134">
    <property type="entry name" value="CYTOCHROME B-C1 COMPLEX SUBUNIT RIESKE, MITOCHONDRIAL"/>
    <property type="match status" value="1"/>
</dbReference>
<dbReference type="SUPFAM" id="SSF50022">
    <property type="entry name" value="ISP domain"/>
    <property type="match status" value="1"/>
</dbReference>
<evidence type="ECO:0000256" key="5">
    <source>
        <dbReference type="ARBA" id="ARBA00023157"/>
    </source>
</evidence>
<gene>
    <name evidence="8" type="ORF">PL9214290208</name>
</gene>
<dbReference type="AlphaFoldDB" id="A0A1J1LF46"/>
<reference evidence="9" key="1">
    <citation type="submission" date="2015-10" db="EMBL/GenBank/DDBJ databases">
        <authorList>
            <person name="Regsiter A."/>
            <person name="william w."/>
        </authorList>
    </citation>
    <scope>NUCLEOTIDE SEQUENCE [LARGE SCALE GENOMIC DNA]</scope>
</reference>
<dbReference type="RefSeq" id="WP_072717619.1">
    <property type="nucleotide sequence ID" value="NZ_LN889782.1"/>
</dbReference>
<dbReference type="Proteomes" id="UP000184315">
    <property type="component" value="Unassembled WGS sequence"/>
</dbReference>
<keyword evidence="4" id="KW-0411">Iron-sulfur</keyword>
<dbReference type="GO" id="GO:0016705">
    <property type="term" value="F:oxidoreductase activity, acting on paired donors, with incorporation or reduction of molecular oxygen"/>
    <property type="evidence" value="ECO:0007669"/>
    <property type="project" value="UniProtKB-ARBA"/>
</dbReference>
<evidence type="ECO:0000256" key="2">
    <source>
        <dbReference type="ARBA" id="ARBA00022723"/>
    </source>
</evidence>
<organism evidence="8 9">
    <name type="scientific">Planktothrix tepida PCC 9214</name>
    <dbReference type="NCBI Taxonomy" id="671072"/>
    <lineage>
        <taxon>Bacteria</taxon>
        <taxon>Bacillati</taxon>
        <taxon>Cyanobacteriota</taxon>
        <taxon>Cyanophyceae</taxon>
        <taxon>Oscillatoriophycideae</taxon>
        <taxon>Oscillatoriales</taxon>
        <taxon>Microcoleaceae</taxon>
        <taxon>Planktothrix</taxon>
    </lineage>
</organism>
<dbReference type="GO" id="GO:0046872">
    <property type="term" value="F:metal ion binding"/>
    <property type="evidence" value="ECO:0007669"/>
    <property type="project" value="UniProtKB-KW"/>
</dbReference>
<sequence>MNRRTFLAWVGVGSLASFFPLVLAICSKPTTAANPSTRPDGFIPVGTLQELNEKGSIFNSKIPALIIHNQKNSQDIFAVNPTCPHAGCVVKWKGNKEEFLCPCHGSQFTANGQLMKGPAHQGLKPYIAKVEGNLILVKPS</sequence>
<evidence type="ECO:0000256" key="6">
    <source>
        <dbReference type="ARBA" id="ARBA00034078"/>
    </source>
</evidence>
<comment type="cofactor">
    <cofactor evidence="6">
        <name>[2Fe-2S] cluster</name>
        <dbReference type="ChEBI" id="CHEBI:190135"/>
    </cofactor>
</comment>
<dbReference type="PROSITE" id="PS51296">
    <property type="entry name" value="RIESKE"/>
    <property type="match status" value="1"/>
</dbReference>
<evidence type="ECO:0000256" key="4">
    <source>
        <dbReference type="ARBA" id="ARBA00023014"/>
    </source>
</evidence>
<feature type="domain" description="Rieske" evidence="7">
    <location>
        <begin position="42"/>
        <end position="137"/>
    </location>
</feature>
<evidence type="ECO:0000313" key="8">
    <source>
        <dbReference type="EMBL" id="CUR30618.1"/>
    </source>
</evidence>
<dbReference type="InterPro" id="IPR014349">
    <property type="entry name" value="Rieske_Fe-S_prot"/>
</dbReference>
<dbReference type="Gene3D" id="2.102.10.10">
    <property type="entry name" value="Rieske [2Fe-2S] iron-sulphur domain"/>
    <property type="match status" value="1"/>
</dbReference>
<accession>A0A1J1LF46</accession>
<evidence type="ECO:0000313" key="9">
    <source>
        <dbReference type="Proteomes" id="UP000184315"/>
    </source>
</evidence>
<name>A0A1J1LF46_9CYAN</name>
<keyword evidence="5" id="KW-1015">Disulfide bond</keyword>
<dbReference type="PRINTS" id="PR00162">
    <property type="entry name" value="RIESKE"/>
</dbReference>
<evidence type="ECO:0000259" key="7">
    <source>
        <dbReference type="PROSITE" id="PS51296"/>
    </source>
</evidence>
<dbReference type="OrthoDB" id="9767869at2"/>